<dbReference type="Gene3D" id="3.90.226.10">
    <property type="entry name" value="2-enoyl-CoA Hydratase, Chain A, domain 1"/>
    <property type="match status" value="1"/>
</dbReference>
<dbReference type="Proteomes" id="UP000316095">
    <property type="component" value="Unassembled WGS sequence"/>
</dbReference>
<dbReference type="AlphaFoldDB" id="A0A5C5XFL4"/>
<evidence type="ECO:0000256" key="4">
    <source>
        <dbReference type="ARBA" id="ARBA00022825"/>
    </source>
</evidence>
<evidence type="ECO:0000256" key="2">
    <source>
        <dbReference type="ARBA" id="ARBA00022670"/>
    </source>
</evidence>
<name>A0A5C5XFL4_9PLAN</name>
<keyword evidence="2 5" id="KW-0645">Protease</keyword>
<dbReference type="GO" id="GO:0006508">
    <property type="term" value="P:proteolysis"/>
    <property type="evidence" value="ECO:0007669"/>
    <property type="project" value="UniProtKB-KW"/>
</dbReference>
<evidence type="ECO:0000256" key="6">
    <source>
        <dbReference type="SAM" id="MobiDB-lite"/>
    </source>
</evidence>
<evidence type="ECO:0000259" key="7">
    <source>
        <dbReference type="PROSITE" id="PS50106"/>
    </source>
</evidence>
<dbReference type="InterPro" id="IPR036034">
    <property type="entry name" value="PDZ_sf"/>
</dbReference>
<sequence length="498" mass="55840">MRNSATTAWLICLCVSLTVIWGKATHGDEQDDTYELMRLFVDTFEEIDENYVKDIDRRDLIEAAVQGMLAKLDPYSNYISPEDLSAFEQDVQQEFGGIGIQVHFDQDHREIVVMTPLPGTPAYKAGVRAGDRIISIEGQTVAEFEVGKELATAVKLLKGPAGKKVTITVRHETTDDDGTAEEIAENSEELPEDQKVEVKSTIEKLEIERDVIKVATVMGDRYNPDGTWNFMLDDASKIGYIRLSHFSRNSTSELLAALKQLEKEGMKGLVLDLRWNPGGLLTSATEISDLFIESGKIVSTKGRNTQERTWRAKKRGTFSDFPMAILINRFSASASEIVSACLQDHDRAIIVGERSWGKGSVQNVIELEDGNSALKLTTASYHRPSGKNIHRFPKAKPEDEWGVMPDEGEKVEFTTKQMIEYRKFRSERDVLSNEAPPESEFVDTQLDKALEYVQSAMSGEVKKQEAKEETEQVEPEEESKKAAFIPRSFFVVPAQTVL</sequence>
<feature type="region of interest" description="Disordered" evidence="6">
    <location>
        <begin position="457"/>
        <end position="479"/>
    </location>
</feature>
<keyword evidence="9" id="KW-1185">Reference proteome</keyword>
<evidence type="ECO:0000313" key="9">
    <source>
        <dbReference type="Proteomes" id="UP000316095"/>
    </source>
</evidence>
<evidence type="ECO:0000256" key="5">
    <source>
        <dbReference type="RuleBase" id="RU004404"/>
    </source>
</evidence>
<dbReference type="Gene3D" id="2.30.42.10">
    <property type="match status" value="1"/>
</dbReference>
<dbReference type="InterPro" id="IPR005151">
    <property type="entry name" value="Tail-specific_protease"/>
</dbReference>
<dbReference type="Pfam" id="PF17820">
    <property type="entry name" value="PDZ_6"/>
    <property type="match status" value="1"/>
</dbReference>
<dbReference type="SMART" id="SM00245">
    <property type="entry name" value="TSPc"/>
    <property type="match status" value="1"/>
</dbReference>
<dbReference type="CDD" id="cd07560">
    <property type="entry name" value="Peptidase_S41_CPP"/>
    <property type="match status" value="1"/>
</dbReference>
<dbReference type="InterPro" id="IPR029045">
    <property type="entry name" value="ClpP/crotonase-like_dom_sf"/>
</dbReference>
<dbReference type="GO" id="GO:0008236">
    <property type="term" value="F:serine-type peptidase activity"/>
    <property type="evidence" value="ECO:0007669"/>
    <property type="project" value="UniProtKB-KW"/>
</dbReference>
<protein>
    <submittedName>
        <fullName evidence="8">Putative CtpA-like serine protease</fullName>
        <ecNumber evidence="8">3.4.21.-</ecNumber>
    </submittedName>
</protein>
<gene>
    <name evidence="8" type="ORF">Pan54_25840</name>
</gene>
<dbReference type="PANTHER" id="PTHR32060:SF30">
    <property type="entry name" value="CARBOXY-TERMINAL PROCESSING PROTEASE CTPA"/>
    <property type="match status" value="1"/>
</dbReference>
<dbReference type="SUPFAM" id="SSF52096">
    <property type="entry name" value="ClpP/crotonase"/>
    <property type="match status" value="1"/>
</dbReference>
<dbReference type="InterPro" id="IPR001478">
    <property type="entry name" value="PDZ"/>
</dbReference>
<dbReference type="InterPro" id="IPR004447">
    <property type="entry name" value="Peptidase_S41A"/>
</dbReference>
<evidence type="ECO:0000313" key="8">
    <source>
        <dbReference type="EMBL" id="TWT61847.1"/>
    </source>
</evidence>
<feature type="compositionally biased region" description="Basic and acidic residues" evidence="6">
    <location>
        <begin position="460"/>
        <end position="470"/>
    </location>
</feature>
<organism evidence="8 9">
    <name type="scientific">Rubinisphaera italica</name>
    <dbReference type="NCBI Taxonomy" id="2527969"/>
    <lineage>
        <taxon>Bacteria</taxon>
        <taxon>Pseudomonadati</taxon>
        <taxon>Planctomycetota</taxon>
        <taxon>Planctomycetia</taxon>
        <taxon>Planctomycetales</taxon>
        <taxon>Planctomycetaceae</taxon>
        <taxon>Rubinisphaera</taxon>
    </lineage>
</organism>
<feature type="domain" description="PDZ" evidence="7">
    <location>
        <begin position="84"/>
        <end position="172"/>
    </location>
</feature>
<dbReference type="Pfam" id="PF22694">
    <property type="entry name" value="CtpB_N-like"/>
    <property type="match status" value="1"/>
</dbReference>
<reference evidence="8 9" key="1">
    <citation type="submission" date="2019-02" db="EMBL/GenBank/DDBJ databases">
        <title>Deep-cultivation of Planctomycetes and their phenomic and genomic characterization uncovers novel biology.</title>
        <authorList>
            <person name="Wiegand S."/>
            <person name="Jogler M."/>
            <person name="Boedeker C."/>
            <person name="Pinto D."/>
            <person name="Vollmers J."/>
            <person name="Rivas-Marin E."/>
            <person name="Kohn T."/>
            <person name="Peeters S.H."/>
            <person name="Heuer A."/>
            <person name="Rast P."/>
            <person name="Oberbeckmann S."/>
            <person name="Bunk B."/>
            <person name="Jeske O."/>
            <person name="Meyerdierks A."/>
            <person name="Storesund J.E."/>
            <person name="Kallscheuer N."/>
            <person name="Luecker S."/>
            <person name="Lage O.M."/>
            <person name="Pohl T."/>
            <person name="Merkel B.J."/>
            <person name="Hornburger P."/>
            <person name="Mueller R.-W."/>
            <person name="Bruemmer F."/>
            <person name="Labrenz M."/>
            <person name="Spormann A.M."/>
            <person name="Op Den Camp H."/>
            <person name="Overmann J."/>
            <person name="Amann R."/>
            <person name="Jetten M.S.M."/>
            <person name="Mascher T."/>
            <person name="Medema M.H."/>
            <person name="Devos D.P."/>
            <person name="Kaster A.-K."/>
            <person name="Ovreas L."/>
            <person name="Rohde M."/>
            <person name="Galperin M.Y."/>
            <person name="Jogler C."/>
        </authorList>
    </citation>
    <scope>NUCLEOTIDE SEQUENCE [LARGE SCALE GENOMIC DNA]</scope>
    <source>
        <strain evidence="8 9">Pan54</strain>
    </source>
</reference>
<dbReference type="Gene3D" id="3.30.750.44">
    <property type="match status" value="1"/>
</dbReference>
<evidence type="ECO:0000256" key="3">
    <source>
        <dbReference type="ARBA" id="ARBA00022801"/>
    </source>
</evidence>
<dbReference type="PROSITE" id="PS50106">
    <property type="entry name" value="PDZ"/>
    <property type="match status" value="1"/>
</dbReference>
<dbReference type="GO" id="GO:0030288">
    <property type="term" value="C:outer membrane-bounded periplasmic space"/>
    <property type="evidence" value="ECO:0007669"/>
    <property type="project" value="TreeGrafter"/>
</dbReference>
<dbReference type="Pfam" id="PF03572">
    <property type="entry name" value="Peptidase_S41"/>
    <property type="match status" value="1"/>
</dbReference>
<evidence type="ECO:0000256" key="1">
    <source>
        <dbReference type="ARBA" id="ARBA00009179"/>
    </source>
</evidence>
<dbReference type="SUPFAM" id="SSF50156">
    <property type="entry name" value="PDZ domain-like"/>
    <property type="match status" value="1"/>
</dbReference>
<dbReference type="CDD" id="cd06782">
    <property type="entry name" value="cpPDZ_CPP-like"/>
    <property type="match status" value="1"/>
</dbReference>
<dbReference type="EC" id="3.4.21.-" evidence="8"/>
<proteinExistence type="inferred from homology"/>
<dbReference type="InterPro" id="IPR055210">
    <property type="entry name" value="CtpA/B_N"/>
</dbReference>
<comment type="similarity">
    <text evidence="1 5">Belongs to the peptidase S41A family.</text>
</comment>
<dbReference type="InterPro" id="IPR041489">
    <property type="entry name" value="PDZ_6"/>
</dbReference>
<dbReference type="GO" id="GO:0004175">
    <property type="term" value="F:endopeptidase activity"/>
    <property type="evidence" value="ECO:0007669"/>
    <property type="project" value="TreeGrafter"/>
</dbReference>
<dbReference type="GO" id="GO:0007165">
    <property type="term" value="P:signal transduction"/>
    <property type="evidence" value="ECO:0007669"/>
    <property type="project" value="TreeGrafter"/>
</dbReference>
<dbReference type="RefSeq" id="WP_146503785.1">
    <property type="nucleotide sequence ID" value="NZ_SJPG01000001.1"/>
</dbReference>
<dbReference type="PANTHER" id="PTHR32060">
    <property type="entry name" value="TAIL-SPECIFIC PROTEASE"/>
    <property type="match status" value="1"/>
</dbReference>
<keyword evidence="3 5" id="KW-0378">Hydrolase</keyword>
<dbReference type="OrthoDB" id="9812068at2"/>
<keyword evidence="4 5" id="KW-0720">Serine protease</keyword>
<dbReference type="NCBIfam" id="TIGR00225">
    <property type="entry name" value="prc"/>
    <property type="match status" value="1"/>
</dbReference>
<dbReference type="SMART" id="SM00228">
    <property type="entry name" value="PDZ"/>
    <property type="match status" value="1"/>
</dbReference>
<dbReference type="EMBL" id="SJPG01000001">
    <property type="protein sequence ID" value="TWT61847.1"/>
    <property type="molecule type" value="Genomic_DNA"/>
</dbReference>
<accession>A0A5C5XFL4</accession>
<comment type="caution">
    <text evidence="8">The sequence shown here is derived from an EMBL/GenBank/DDBJ whole genome shotgun (WGS) entry which is preliminary data.</text>
</comment>